<organism evidence="1 2">
    <name type="scientific">Paramuricea clavata</name>
    <name type="common">Red gorgonian</name>
    <name type="synonym">Violescent sea-whip</name>
    <dbReference type="NCBI Taxonomy" id="317549"/>
    <lineage>
        <taxon>Eukaryota</taxon>
        <taxon>Metazoa</taxon>
        <taxon>Cnidaria</taxon>
        <taxon>Anthozoa</taxon>
        <taxon>Octocorallia</taxon>
        <taxon>Malacalcyonacea</taxon>
        <taxon>Plexauridae</taxon>
        <taxon>Paramuricea</taxon>
    </lineage>
</organism>
<reference evidence="1" key="1">
    <citation type="submission" date="2020-04" db="EMBL/GenBank/DDBJ databases">
        <authorList>
            <person name="Alioto T."/>
            <person name="Alioto T."/>
            <person name="Gomez Garrido J."/>
        </authorList>
    </citation>
    <scope>NUCLEOTIDE SEQUENCE</scope>
    <source>
        <strain evidence="1">A484AB</strain>
    </source>
</reference>
<dbReference type="EMBL" id="CACRXK020011865">
    <property type="protein sequence ID" value="CAB4022216.1"/>
    <property type="molecule type" value="Genomic_DNA"/>
</dbReference>
<proteinExistence type="predicted"/>
<evidence type="ECO:0000313" key="2">
    <source>
        <dbReference type="Proteomes" id="UP001152795"/>
    </source>
</evidence>
<accession>A0A6S7IWP1</accession>
<gene>
    <name evidence="1" type="ORF">PACLA_8A004360</name>
</gene>
<keyword evidence="2" id="KW-1185">Reference proteome</keyword>
<name>A0A6S7IWP1_PARCT</name>
<comment type="caution">
    <text evidence="1">The sequence shown here is derived from an EMBL/GenBank/DDBJ whole genome shotgun (WGS) entry which is preliminary data.</text>
</comment>
<dbReference type="AlphaFoldDB" id="A0A6S7IWP1"/>
<evidence type="ECO:0000313" key="1">
    <source>
        <dbReference type="EMBL" id="CAB4022216.1"/>
    </source>
</evidence>
<protein>
    <submittedName>
        <fullName evidence="1">Uncharacterized protein</fullName>
    </submittedName>
</protein>
<dbReference type="OrthoDB" id="674604at2759"/>
<sequence length="316" mass="34700">MAKIRIVINTLSNLLVLNFEPVSWSYTLPPDRPESLGTLNNFAGAPPRSRSRSYVRAQKLARGAHVDKLIQPAVSVPSFSCLLDRSLRVTPFSLRRTSRVTSAPANVTRQVTQSIEQHVQRINRARQQTPPEVGQSKPRPQSSPAHLRTYVSQTQANSSVLPTEGSIIIKGNLKPPTQPDPLPSKNNWHGITRGRSAPAIRTNVLSGKERGWTTSAKDVILPHNKLMRTAAQAREHVKRRPQSADSAKVKKADLAKVENANSVAVKQISSVVSKTASCLNLKTYSEGLANDGTGQNQWPRKKGTISKTQRPLLCLT</sequence>
<dbReference type="Proteomes" id="UP001152795">
    <property type="component" value="Unassembled WGS sequence"/>
</dbReference>